<comment type="caution">
    <text evidence="1">The sequence shown here is derived from an EMBL/GenBank/DDBJ whole genome shotgun (WGS) entry which is preliminary data.</text>
</comment>
<gene>
    <name evidence="1" type="ORF">P4O66_008826</name>
</gene>
<reference evidence="1" key="1">
    <citation type="submission" date="2023-03" db="EMBL/GenBank/DDBJ databases">
        <title>Electrophorus voltai genome.</title>
        <authorList>
            <person name="Bian C."/>
        </authorList>
    </citation>
    <scope>NUCLEOTIDE SEQUENCE</scope>
    <source>
        <strain evidence="1">CB-2022</strain>
        <tissue evidence="1">Muscle</tissue>
    </source>
</reference>
<organism evidence="1 2">
    <name type="scientific">Electrophorus voltai</name>
    <dbReference type="NCBI Taxonomy" id="2609070"/>
    <lineage>
        <taxon>Eukaryota</taxon>
        <taxon>Metazoa</taxon>
        <taxon>Chordata</taxon>
        <taxon>Craniata</taxon>
        <taxon>Vertebrata</taxon>
        <taxon>Euteleostomi</taxon>
        <taxon>Actinopterygii</taxon>
        <taxon>Neopterygii</taxon>
        <taxon>Teleostei</taxon>
        <taxon>Ostariophysi</taxon>
        <taxon>Gymnotiformes</taxon>
        <taxon>Gymnotoidei</taxon>
        <taxon>Gymnotidae</taxon>
        <taxon>Electrophorus</taxon>
    </lineage>
</organism>
<dbReference type="Proteomes" id="UP001239994">
    <property type="component" value="Unassembled WGS sequence"/>
</dbReference>
<evidence type="ECO:0000313" key="2">
    <source>
        <dbReference type="Proteomes" id="UP001239994"/>
    </source>
</evidence>
<protein>
    <submittedName>
        <fullName evidence="1">Uncharacterized protein</fullName>
    </submittedName>
</protein>
<dbReference type="EMBL" id="JAROKS010000015">
    <property type="protein sequence ID" value="KAK1795760.1"/>
    <property type="molecule type" value="Genomic_DNA"/>
</dbReference>
<sequence length="267" mass="30176">MSPRLVCSQNAKIEELHNIKLIKPNYQYLTGFPTHLGALLSTLDDWRTSTTSKLHRVSNYFFCMNASNTYTFTEYPTHTPINHPQTWTIVKQNGKLKLRMLIIDAHNRLKKLSKNTLNMRKDKSILMLPADKGRASVIMNKTGYIQNVKDLLNDTTTYRPINKDSTLYSSLQKIPPGSKKQRASSGRFDSHEVVAHASVLENGLCIKGHMVKCYWRKEIAEVRAMQQMLMPQFSCNLSALDLAVLPTCTVHVLLALIGQTKALAVSS</sequence>
<keyword evidence="2" id="KW-1185">Reference proteome</keyword>
<evidence type="ECO:0000313" key="1">
    <source>
        <dbReference type="EMBL" id="KAK1795760.1"/>
    </source>
</evidence>
<dbReference type="AlphaFoldDB" id="A0AAD8ZAV1"/>
<proteinExistence type="predicted"/>
<name>A0AAD8ZAV1_9TELE</name>
<accession>A0AAD8ZAV1</accession>